<evidence type="ECO:0000256" key="8">
    <source>
        <dbReference type="ARBA" id="ARBA00022827"/>
    </source>
</evidence>
<gene>
    <name evidence="12" type="primary">mnmG</name>
    <name evidence="12" type="synonym">gidA</name>
    <name evidence="14" type="ORF">Tpal_2722</name>
</gene>
<dbReference type="Proteomes" id="UP000242754">
    <property type="component" value="Unassembled WGS sequence"/>
</dbReference>
<dbReference type="HAMAP" id="MF_00129">
    <property type="entry name" value="MnmG_GidA"/>
    <property type="match status" value="1"/>
</dbReference>
<dbReference type="PRINTS" id="PR00411">
    <property type="entry name" value="PNDRDTASEI"/>
</dbReference>
<feature type="binding site" evidence="12">
    <location>
        <begin position="276"/>
        <end position="290"/>
    </location>
    <ligand>
        <name>NAD(+)</name>
        <dbReference type="ChEBI" id="CHEBI:57540"/>
    </ligand>
</feature>
<keyword evidence="6 12" id="KW-0285">Flavoprotein</keyword>
<evidence type="ECO:0000256" key="4">
    <source>
        <dbReference type="ARBA" id="ARBA00020461"/>
    </source>
</evidence>
<dbReference type="Gene3D" id="1.10.150.570">
    <property type="entry name" value="GidA associated domain, C-terminal subdomain"/>
    <property type="match status" value="1"/>
</dbReference>
<keyword evidence="8 12" id="KW-0274">FAD</keyword>
<dbReference type="SMART" id="SM01228">
    <property type="entry name" value="GIDA_assoc_3"/>
    <property type="match status" value="1"/>
</dbReference>
<evidence type="ECO:0000256" key="1">
    <source>
        <dbReference type="ARBA" id="ARBA00001974"/>
    </source>
</evidence>
<protein>
    <recommendedName>
        <fullName evidence="4 12">tRNA uridine 5-carboxymethylaminomethyl modification enzyme MnmG</fullName>
    </recommendedName>
    <alternativeName>
        <fullName evidence="11 12">Glucose-inhibited division protein A</fullName>
    </alternativeName>
</protein>
<evidence type="ECO:0000256" key="3">
    <source>
        <dbReference type="ARBA" id="ARBA00007653"/>
    </source>
</evidence>
<dbReference type="InterPro" id="IPR040131">
    <property type="entry name" value="MnmG_N"/>
</dbReference>
<dbReference type="FunFam" id="1.10.150.570:FF:000001">
    <property type="entry name" value="tRNA uridine 5-carboxymethylaminomethyl modification enzyme MnmG"/>
    <property type="match status" value="1"/>
</dbReference>
<reference evidence="14 15" key="1">
    <citation type="submission" date="2016-02" db="EMBL/GenBank/DDBJ databases">
        <authorList>
            <person name="Wen L."/>
            <person name="He K."/>
            <person name="Yang H."/>
        </authorList>
    </citation>
    <scope>NUCLEOTIDE SEQUENCE [LARGE SCALE GENOMIC DNA]</scope>
    <source>
        <strain evidence="14">Trichococcus palustris</strain>
    </source>
</reference>
<dbReference type="InterPro" id="IPR020595">
    <property type="entry name" value="MnmG-rel_CS"/>
</dbReference>
<evidence type="ECO:0000256" key="7">
    <source>
        <dbReference type="ARBA" id="ARBA00022694"/>
    </source>
</evidence>
<dbReference type="NCBIfam" id="TIGR00136">
    <property type="entry name" value="mnmG_gidA"/>
    <property type="match status" value="1"/>
</dbReference>
<proteinExistence type="inferred from homology"/>
<dbReference type="Gene3D" id="3.50.50.60">
    <property type="entry name" value="FAD/NAD(P)-binding domain"/>
    <property type="match status" value="2"/>
</dbReference>
<keyword evidence="15" id="KW-1185">Reference proteome</keyword>
<dbReference type="AlphaFoldDB" id="A0A143YYS2"/>
<evidence type="ECO:0000256" key="2">
    <source>
        <dbReference type="ARBA" id="ARBA00003717"/>
    </source>
</evidence>
<evidence type="ECO:0000256" key="6">
    <source>
        <dbReference type="ARBA" id="ARBA00022630"/>
    </source>
</evidence>
<organism evidence="14 15">
    <name type="scientific">Trichococcus palustris</name>
    <dbReference type="NCBI Taxonomy" id="140314"/>
    <lineage>
        <taxon>Bacteria</taxon>
        <taxon>Bacillati</taxon>
        <taxon>Bacillota</taxon>
        <taxon>Bacilli</taxon>
        <taxon>Lactobacillales</taxon>
        <taxon>Carnobacteriaceae</taxon>
        <taxon>Trichococcus</taxon>
    </lineage>
</organism>
<evidence type="ECO:0000259" key="13">
    <source>
        <dbReference type="SMART" id="SM01228"/>
    </source>
</evidence>
<evidence type="ECO:0000256" key="9">
    <source>
        <dbReference type="ARBA" id="ARBA00023027"/>
    </source>
</evidence>
<dbReference type="Pfam" id="PF13932">
    <property type="entry name" value="SAM_GIDA_C"/>
    <property type="match status" value="1"/>
</dbReference>
<dbReference type="GO" id="GO:0030488">
    <property type="term" value="P:tRNA methylation"/>
    <property type="evidence" value="ECO:0007669"/>
    <property type="project" value="TreeGrafter"/>
</dbReference>
<evidence type="ECO:0000256" key="11">
    <source>
        <dbReference type="ARBA" id="ARBA00031800"/>
    </source>
</evidence>
<feature type="domain" description="tRNA uridine 5-carboxymethylaminomethyl modification enzyme C-terminal subdomain" evidence="13">
    <location>
        <begin position="548"/>
        <end position="619"/>
    </location>
</feature>
<dbReference type="InterPro" id="IPR036188">
    <property type="entry name" value="FAD/NAD-bd_sf"/>
</dbReference>
<name>A0A143YYS2_9LACT</name>
<evidence type="ECO:0000313" key="15">
    <source>
        <dbReference type="Proteomes" id="UP000242754"/>
    </source>
</evidence>
<accession>A0A143YYS2</accession>
<dbReference type="InterPro" id="IPR047001">
    <property type="entry name" value="MnmG_C_subdom"/>
</dbReference>
<evidence type="ECO:0000256" key="5">
    <source>
        <dbReference type="ARBA" id="ARBA00022490"/>
    </source>
</evidence>
<evidence type="ECO:0000256" key="10">
    <source>
        <dbReference type="ARBA" id="ARBA00025948"/>
    </source>
</evidence>
<feature type="binding site" evidence="12">
    <location>
        <position position="373"/>
    </location>
    <ligand>
        <name>FAD</name>
        <dbReference type="ChEBI" id="CHEBI:57692"/>
    </ligand>
</feature>
<dbReference type="PANTHER" id="PTHR11806">
    <property type="entry name" value="GLUCOSE INHIBITED DIVISION PROTEIN A"/>
    <property type="match status" value="1"/>
</dbReference>
<dbReference type="InterPro" id="IPR002218">
    <property type="entry name" value="MnmG-rel"/>
</dbReference>
<dbReference type="EMBL" id="FJNE01000012">
    <property type="protein sequence ID" value="CZR02170.1"/>
    <property type="molecule type" value="Genomic_DNA"/>
</dbReference>
<dbReference type="Gene3D" id="1.10.10.1800">
    <property type="entry name" value="tRNA uridine 5-carboxymethylaminomethyl modification enzyme MnmG/GidA"/>
    <property type="match status" value="1"/>
</dbReference>
<comment type="function">
    <text evidence="2 12">NAD-binding protein involved in the addition of a carboxymethylaminomethyl (cmnm) group at the wobble position (U34) of certain tRNAs, forming tRNA-cmnm(5)s(2)U34.</text>
</comment>
<dbReference type="PANTHER" id="PTHR11806:SF0">
    <property type="entry name" value="PROTEIN MTO1 HOMOLOG, MITOCHONDRIAL"/>
    <property type="match status" value="1"/>
</dbReference>
<comment type="similarity">
    <text evidence="3 12">Belongs to the MnmG family.</text>
</comment>
<dbReference type="SUPFAM" id="SSF51905">
    <property type="entry name" value="FAD/NAD(P)-binding domain"/>
    <property type="match status" value="1"/>
</dbReference>
<dbReference type="GO" id="GO:0050660">
    <property type="term" value="F:flavin adenine dinucleotide binding"/>
    <property type="evidence" value="ECO:0007669"/>
    <property type="project" value="UniProtKB-UniRule"/>
</dbReference>
<dbReference type="GO" id="GO:0005829">
    <property type="term" value="C:cytosol"/>
    <property type="evidence" value="ECO:0007669"/>
    <property type="project" value="TreeGrafter"/>
</dbReference>
<dbReference type="InterPro" id="IPR004416">
    <property type="entry name" value="MnmG"/>
</dbReference>
<dbReference type="RefSeq" id="WP_087034220.1">
    <property type="nucleotide sequence ID" value="NZ_FJNE01000012.1"/>
</dbReference>
<dbReference type="FunFam" id="1.10.10.1800:FF:000001">
    <property type="entry name" value="tRNA uridine 5-carboxymethylaminomethyl modification enzyme MnmG"/>
    <property type="match status" value="1"/>
</dbReference>
<keyword evidence="5 12" id="KW-0963">Cytoplasm</keyword>
<comment type="subcellular location">
    <subcellularLocation>
        <location evidence="12">Cytoplasm</location>
    </subcellularLocation>
</comment>
<keyword evidence="7 12" id="KW-0819">tRNA processing</keyword>
<comment type="cofactor">
    <cofactor evidence="1 12">
        <name>FAD</name>
        <dbReference type="ChEBI" id="CHEBI:57692"/>
    </cofactor>
</comment>
<dbReference type="FunFam" id="3.50.50.60:FF:000063">
    <property type="entry name" value="tRNA uridine 5-carboxymethylaminomethyl modification enzyme MnmG"/>
    <property type="match status" value="1"/>
</dbReference>
<dbReference type="GO" id="GO:0002098">
    <property type="term" value="P:tRNA wobble uridine modification"/>
    <property type="evidence" value="ECO:0007669"/>
    <property type="project" value="InterPro"/>
</dbReference>
<dbReference type="InterPro" id="IPR026904">
    <property type="entry name" value="MnmG_C"/>
</dbReference>
<dbReference type="FunFam" id="3.50.50.60:FF:000002">
    <property type="entry name" value="tRNA uridine 5-carboxymethylaminomethyl modification enzyme MnmG"/>
    <property type="match status" value="1"/>
</dbReference>
<dbReference type="PROSITE" id="PS01280">
    <property type="entry name" value="GIDA_1"/>
    <property type="match status" value="1"/>
</dbReference>
<feature type="binding site" evidence="12">
    <location>
        <position position="182"/>
    </location>
    <ligand>
        <name>FAD</name>
        <dbReference type="ChEBI" id="CHEBI:57692"/>
    </ligand>
</feature>
<dbReference type="Pfam" id="PF01134">
    <property type="entry name" value="GIDA"/>
    <property type="match status" value="1"/>
</dbReference>
<dbReference type="OrthoDB" id="9815560at2"/>
<dbReference type="STRING" id="140314.SAMN04488076_1267"/>
<comment type="subunit">
    <text evidence="10 12">Homodimer. Heterotetramer of two MnmE and two MnmG subunits.</text>
</comment>
<feature type="binding site" evidence="12">
    <location>
        <position position="127"/>
    </location>
    <ligand>
        <name>FAD</name>
        <dbReference type="ChEBI" id="CHEBI:57692"/>
    </ligand>
</feature>
<keyword evidence="9 12" id="KW-0520">NAD</keyword>
<dbReference type="PROSITE" id="PS01281">
    <property type="entry name" value="GIDA_2"/>
    <property type="match status" value="1"/>
</dbReference>
<dbReference type="InterPro" id="IPR049312">
    <property type="entry name" value="GIDA_C_N"/>
</dbReference>
<dbReference type="Pfam" id="PF21680">
    <property type="entry name" value="GIDA_C_1st"/>
    <property type="match status" value="1"/>
</dbReference>
<sequence>MNRFEAGKFDVIVVGAGHAGSEAALAAARMGCNTMLVTIDLNMVAFMPCNPSIGGPAKGVVVREIDALGGEMGRNIDKTYIQMRMLNTGKGPAVQALRAQADKNDYSHEMKYTIEKQENLLLKQAIVEELIVEDGEVKGVVTHTGAVYRAGAVVITAGTSSRGKIIIGDLAYSSGPNNSQPSIKLSENLLELGFDLARFKTGTPPRVMASTIDYSKTEEQPGDSQPNHFSFLTKDEDYLTDQLSCWLTYTSPESHTIIRDNLHRAPMFTGIVEGVGARYCPSIEDKIVRFSDKPRHQLFLEPEGRKNEEVYVQGLSTSLPEDVQLDLIRSVPGMENAQMMRTGYAIEYDVVRPHQLRLSLETKLVKNLFTAGQTNGTSGYEEAAGQGIIAGINAALAVQGKEPLILKRSDGYIGVMIDDLVTKGTMEPYRLLTSRAEYRLLLRHDNADFRLTELGHEIGLVTNERYQFFLSKKQAVEAEIARLESIRLKPTEELQSYLTEQNSAALKDGILFADLLKRPELNYEGLIQFAPFAEALPKDVVKQVEVQIKYAGYIKKAAEKVVKLKKMEEKRIPENIDYDAINGIANEAKQNLKKIQPETIAQASRISGVNPADISVLMVYVTQGKIAKITK</sequence>
<evidence type="ECO:0000313" key="14">
    <source>
        <dbReference type="EMBL" id="CZR02170.1"/>
    </source>
</evidence>
<feature type="binding site" evidence="12">
    <location>
        <begin position="15"/>
        <end position="20"/>
    </location>
    <ligand>
        <name>FAD</name>
        <dbReference type="ChEBI" id="CHEBI:57692"/>
    </ligand>
</feature>
<evidence type="ECO:0000256" key="12">
    <source>
        <dbReference type="HAMAP-Rule" id="MF_00129"/>
    </source>
</evidence>
<dbReference type="InterPro" id="IPR044920">
    <property type="entry name" value="MnmG_C_subdom_sf"/>
</dbReference>